<reference evidence="2" key="1">
    <citation type="submission" date="2017-06" db="EMBL/GenBank/DDBJ databases">
        <title>Whole genome sequence of Laribacter hongkongensis LHGZ1.</title>
        <authorList>
            <person name="Chen D."/>
            <person name="Wu H."/>
            <person name="Chen J."/>
        </authorList>
    </citation>
    <scope>NUCLEOTIDE SEQUENCE [LARGE SCALE GENOMIC DNA]</scope>
    <source>
        <strain evidence="2">LHGZ1</strain>
    </source>
</reference>
<evidence type="ECO:0000313" key="2">
    <source>
        <dbReference type="Proteomes" id="UP000197424"/>
    </source>
</evidence>
<dbReference type="AlphaFoldDB" id="A0A248LIV4"/>
<name>A0A248LIV4_9NEIS</name>
<proteinExistence type="predicted"/>
<organism evidence="1 2">
    <name type="scientific">Laribacter hongkongensis</name>
    <dbReference type="NCBI Taxonomy" id="168471"/>
    <lineage>
        <taxon>Bacteria</taxon>
        <taxon>Pseudomonadati</taxon>
        <taxon>Pseudomonadota</taxon>
        <taxon>Betaproteobacteria</taxon>
        <taxon>Neisseriales</taxon>
        <taxon>Aquaspirillaceae</taxon>
        <taxon>Laribacter</taxon>
    </lineage>
</organism>
<sequence length="54" mass="6258">MHHDVHCQCIRTEMEHKMSTKTASAIERLLAVLEKNRQYTRAFLTAMEQAAAKK</sequence>
<dbReference type="Proteomes" id="UP000197424">
    <property type="component" value="Chromosome"/>
</dbReference>
<dbReference type="EMBL" id="CP022115">
    <property type="protein sequence ID" value="ASJ24439.1"/>
    <property type="molecule type" value="Genomic_DNA"/>
</dbReference>
<accession>A0A248LIV4</accession>
<evidence type="ECO:0000313" key="1">
    <source>
        <dbReference type="EMBL" id="ASJ24439.1"/>
    </source>
</evidence>
<protein>
    <submittedName>
        <fullName evidence="1">Uncharacterized protein</fullName>
    </submittedName>
</protein>
<gene>
    <name evidence="1" type="ORF">LHGZ1_1608</name>
</gene>